<evidence type="ECO:0000256" key="3">
    <source>
        <dbReference type="ARBA" id="ARBA00022475"/>
    </source>
</evidence>
<dbReference type="GO" id="GO:0009002">
    <property type="term" value="F:serine-type D-Ala-D-Ala carboxypeptidase activity"/>
    <property type="evidence" value="ECO:0007669"/>
    <property type="project" value="InterPro"/>
</dbReference>
<evidence type="ECO:0000256" key="2">
    <source>
        <dbReference type="ARBA" id="ARBA00004236"/>
    </source>
</evidence>
<evidence type="ECO:0000256" key="6">
    <source>
        <dbReference type="ARBA" id="ARBA00022692"/>
    </source>
</evidence>
<keyword evidence="4" id="KW-0997">Cell inner membrane</keyword>
<feature type="region of interest" description="Disordered" evidence="13">
    <location>
        <begin position="1"/>
        <end position="38"/>
    </location>
</feature>
<dbReference type="GO" id="GO:0006508">
    <property type="term" value="P:proteolysis"/>
    <property type="evidence" value="ECO:0007669"/>
    <property type="project" value="UniProtKB-KW"/>
</dbReference>
<evidence type="ECO:0000256" key="11">
    <source>
        <dbReference type="ARBA" id="ARBA00023136"/>
    </source>
</evidence>
<keyword evidence="12" id="KW-0961">Cell wall biogenesis/degradation</keyword>
<reference evidence="17 18" key="1">
    <citation type="journal article" date="2016" name="Nat. Commun.">
        <title>Thousands of microbial genomes shed light on interconnected biogeochemical processes in an aquifer system.</title>
        <authorList>
            <person name="Anantharaman K."/>
            <person name="Brown C.T."/>
            <person name="Hug L.A."/>
            <person name="Sharon I."/>
            <person name="Castelle C.J."/>
            <person name="Probst A.J."/>
            <person name="Thomas B.C."/>
            <person name="Singh A."/>
            <person name="Wilkins M.J."/>
            <person name="Karaoz U."/>
            <person name="Brodie E.L."/>
            <person name="Williams K.H."/>
            <person name="Hubbard S.S."/>
            <person name="Banfield J.F."/>
        </authorList>
    </citation>
    <scope>NUCLEOTIDE SEQUENCE [LARGE SCALE GENOMIC DNA]</scope>
</reference>
<dbReference type="GO" id="GO:0009252">
    <property type="term" value="P:peptidoglycan biosynthetic process"/>
    <property type="evidence" value="ECO:0007669"/>
    <property type="project" value="UniProtKB-KW"/>
</dbReference>
<dbReference type="InterPro" id="IPR012338">
    <property type="entry name" value="Beta-lactam/transpept-like"/>
</dbReference>
<gene>
    <name evidence="17" type="ORF">A3I42_03015</name>
</gene>
<evidence type="ECO:0000259" key="15">
    <source>
        <dbReference type="Pfam" id="PF00905"/>
    </source>
</evidence>
<keyword evidence="9" id="KW-0573">Peptidoglycan synthesis</keyword>
<evidence type="ECO:0000256" key="10">
    <source>
        <dbReference type="ARBA" id="ARBA00022989"/>
    </source>
</evidence>
<evidence type="ECO:0000256" key="9">
    <source>
        <dbReference type="ARBA" id="ARBA00022984"/>
    </source>
</evidence>
<dbReference type="GO" id="GO:0071555">
    <property type="term" value="P:cell wall organization"/>
    <property type="evidence" value="ECO:0007669"/>
    <property type="project" value="UniProtKB-KW"/>
</dbReference>
<evidence type="ECO:0000313" key="18">
    <source>
        <dbReference type="Proteomes" id="UP000178264"/>
    </source>
</evidence>
<dbReference type="GO" id="GO:0005886">
    <property type="term" value="C:plasma membrane"/>
    <property type="evidence" value="ECO:0007669"/>
    <property type="project" value="UniProtKB-SubCell"/>
</dbReference>
<dbReference type="PANTHER" id="PTHR30627">
    <property type="entry name" value="PEPTIDOGLYCAN D,D-TRANSPEPTIDASE"/>
    <property type="match status" value="1"/>
</dbReference>
<evidence type="ECO:0000256" key="14">
    <source>
        <dbReference type="SAM" id="Phobius"/>
    </source>
</evidence>
<keyword evidence="8" id="KW-0133">Cell shape</keyword>
<keyword evidence="5" id="KW-0645">Protease</keyword>
<dbReference type="SUPFAM" id="SSF56519">
    <property type="entry name" value="Penicillin binding protein dimerisation domain"/>
    <property type="match status" value="1"/>
</dbReference>
<keyword evidence="11 14" id="KW-0472">Membrane</keyword>
<keyword evidence="10 14" id="KW-1133">Transmembrane helix</keyword>
<evidence type="ECO:0000256" key="4">
    <source>
        <dbReference type="ARBA" id="ARBA00022519"/>
    </source>
</evidence>
<dbReference type="GO" id="GO:0008658">
    <property type="term" value="F:penicillin binding"/>
    <property type="evidence" value="ECO:0007669"/>
    <property type="project" value="InterPro"/>
</dbReference>
<evidence type="ECO:0000256" key="5">
    <source>
        <dbReference type="ARBA" id="ARBA00022670"/>
    </source>
</evidence>
<dbReference type="Pfam" id="PF03717">
    <property type="entry name" value="PBP_dimer"/>
    <property type="match status" value="1"/>
</dbReference>
<evidence type="ECO:0000259" key="16">
    <source>
        <dbReference type="Pfam" id="PF03717"/>
    </source>
</evidence>
<feature type="domain" description="Penicillin-binding protein transpeptidase" evidence="15">
    <location>
        <begin position="306"/>
        <end position="623"/>
    </location>
</feature>
<proteinExistence type="predicted"/>
<dbReference type="GO" id="GO:0071972">
    <property type="term" value="F:peptidoglycan L,D-transpeptidase activity"/>
    <property type="evidence" value="ECO:0007669"/>
    <property type="project" value="TreeGrafter"/>
</dbReference>
<dbReference type="InterPro" id="IPR036138">
    <property type="entry name" value="PBP_dimer_sf"/>
</dbReference>
<evidence type="ECO:0000256" key="13">
    <source>
        <dbReference type="SAM" id="MobiDB-lite"/>
    </source>
</evidence>
<dbReference type="SUPFAM" id="SSF56601">
    <property type="entry name" value="beta-lactamase/transpeptidase-like"/>
    <property type="match status" value="1"/>
</dbReference>
<evidence type="ECO:0000256" key="12">
    <source>
        <dbReference type="ARBA" id="ARBA00023316"/>
    </source>
</evidence>
<keyword evidence="7" id="KW-0378">Hydrolase</keyword>
<evidence type="ECO:0000256" key="8">
    <source>
        <dbReference type="ARBA" id="ARBA00022960"/>
    </source>
</evidence>
<dbReference type="InterPro" id="IPR017790">
    <property type="entry name" value="Penicillin-binding_protein_2"/>
</dbReference>
<comment type="subcellular location">
    <subcellularLocation>
        <location evidence="2">Cell membrane</location>
    </subcellularLocation>
    <subcellularLocation>
        <location evidence="1">Membrane</location>
        <topology evidence="1">Single-pass membrane protein</topology>
    </subcellularLocation>
</comment>
<evidence type="ECO:0000313" key="17">
    <source>
        <dbReference type="EMBL" id="OGL88540.1"/>
    </source>
</evidence>
<organism evidence="17 18">
    <name type="scientific">Candidatus Uhrbacteria bacterium RIFCSPLOWO2_02_FULL_49_11</name>
    <dbReference type="NCBI Taxonomy" id="1802409"/>
    <lineage>
        <taxon>Bacteria</taxon>
        <taxon>Candidatus Uhriibacteriota</taxon>
    </lineage>
</organism>
<dbReference type="Gene3D" id="3.30.1390.30">
    <property type="entry name" value="Penicillin-binding protein 2a, domain 3"/>
    <property type="match status" value="1"/>
</dbReference>
<dbReference type="PANTHER" id="PTHR30627:SF2">
    <property type="entry name" value="PEPTIDOGLYCAN D,D-TRANSPEPTIDASE MRDA"/>
    <property type="match status" value="1"/>
</dbReference>
<dbReference type="Proteomes" id="UP000178264">
    <property type="component" value="Unassembled WGS sequence"/>
</dbReference>
<dbReference type="NCBIfam" id="TIGR03423">
    <property type="entry name" value="pbp2_mrdA"/>
    <property type="match status" value="1"/>
</dbReference>
<protein>
    <submittedName>
        <fullName evidence="17">Penicillin-binding protein 2</fullName>
    </submittedName>
</protein>
<sequence>MQPDSLFGPQELSHKGKSPRAQQGYDVDSPLPQESKSVLTPPLSRNALRIMTSAMFAISIVFLFRLIYLEIFKGSEYRAVSEENRLRIEWIPAIRGLIYDRQGNALVSNEPQLSLQLYPKLLPADALKRKEMAVLLMRLDPRIDETIASVITNSSNSQDASIPLLDSLDRKNAVKIMAYSDQLPGIQVETVLGRFTKEGESLSHVVGFMGRIDPESLKRLEAHPKQYQQNDFIGKTGIEQYYEETLRGTPGRRVVEVDARGTVKATIAEESPVHGTDLTFSISESLQEVIFSALMREVRAAHSSGGAAVALDPRNGEILALVSAPSFNAHTFAEGDAVYTRAIIGDTQHPLFNRAVAGQYPTGSIIKPIFAAAALNEGIVTPSTVISSIGGLKVGAWFFPDWKAGGHGLVTLRGALAESVNTYFYIIGGGYEDQEGLGVDRMARYASVFGLGDKTHIDLFGEAAGFLPTPQWKEEEKGESWYIGDTYHFAIGQGDVLATPLQMAVMTAIFANGGNVVIPHLLQDGAKSYIKENLISRGVLDNSAIDEVKKGLVETVRTGSAKSLAGFPVSIAGKTGTAQIGGDAPPHAWFTAYAPSHAPEIVITVIVEQGGEGSAVAVPVARDGFLWWYQQRND</sequence>
<dbReference type="GO" id="GO:0008360">
    <property type="term" value="P:regulation of cell shape"/>
    <property type="evidence" value="ECO:0007669"/>
    <property type="project" value="UniProtKB-KW"/>
</dbReference>
<dbReference type="Gene3D" id="3.90.1310.10">
    <property type="entry name" value="Penicillin-binding protein 2a (Domain 2)"/>
    <property type="match status" value="1"/>
</dbReference>
<accession>A0A1F7VDA8</accession>
<evidence type="ECO:0000256" key="7">
    <source>
        <dbReference type="ARBA" id="ARBA00022801"/>
    </source>
</evidence>
<dbReference type="InterPro" id="IPR005311">
    <property type="entry name" value="PBP_dimer"/>
</dbReference>
<dbReference type="Pfam" id="PF00905">
    <property type="entry name" value="Transpeptidase"/>
    <property type="match status" value="1"/>
</dbReference>
<dbReference type="EMBL" id="MGER01000026">
    <property type="protein sequence ID" value="OGL88540.1"/>
    <property type="molecule type" value="Genomic_DNA"/>
</dbReference>
<keyword evidence="3" id="KW-1003">Cell membrane</keyword>
<feature type="domain" description="Penicillin-binding protein dimerisation" evidence="16">
    <location>
        <begin position="91"/>
        <end position="266"/>
    </location>
</feature>
<evidence type="ECO:0000256" key="1">
    <source>
        <dbReference type="ARBA" id="ARBA00004167"/>
    </source>
</evidence>
<dbReference type="InterPro" id="IPR001460">
    <property type="entry name" value="PCN-bd_Tpept"/>
</dbReference>
<dbReference type="InterPro" id="IPR050515">
    <property type="entry name" value="Beta-lactam/transpept"/>
</dbReference>
<dbReference type="Gene3D" id="3.40.710.10">
    <property type="entry name" value="DD-peptidase/beta-lactamase superfamily"/>
    <property type="match status" value="1"/>
</dbReference>
<feature type="transmembrane region" description="Helical" evidence="14">
    <location>
        <begin position="47"/>
        <end position="68"/>
    </location>
</feature>
<keyword evidence="6 14" id="KW-0812">Transmembrane</keyword>
<comment type="caution">
    <text evidence="17">The sequence shown here is derived from an EMBL/GenBank/DDBJ whole genome shotgun (WGS) entry which is preliminary data.</text>
</comment>
<name>A0A1F7VDA8_9BACT</name>
<dbReference type="AlphaFoldDB" id="A0A1F7VDA8"/>